<dbReference type="InterPro" id="IPR017401">
    <property type="entry name" value="MYPT1/MYPT2/Mbs85"/>
</dbReference>
<feature type="region of interest" description="Disordered" evidence="14">
    <location>
        <begin position="388"/>
        <end position="410"/>
    </location>
</feature>
<evidence type="ECO:0000256" key="4">
    <source>
        <dbReference type="ARBA" id="ARBA00022553"/>
    </source>
</evidence>
<comment type="caution">
    <text evidence="16">The sequence shown here is derived from an EMBL/GenBank/DDBJ whole genome shotgun (WGS) entry which is preliminary data.</text>
</comment>
<keyword evidence="6 13" id="KW-0040">ANK repeat</keyword>
<dbReference type="Gene3D" id="6.10.140.390">
    <property type="match status" value="1"/>
</dbReference>
<evidence type="ECO:0000256" key="6">
    <source>
        <dbReference type="ARBA" id="ARBA00023043"/>
    </source>
</evidence>
<evidence type="ECO:0000256" key="7">
    <source>
        <dbReference type="ARBA" id="ARBA00023212"/>
    </source>
</evidence>
<feature type="compositionally biased region" description="Basic and acidic residues" evidence="14">
    <location>
        <begin position="520"/>
        <end position="529"/>
    </location>
</feature>
<feature type="compositionally biased region" description="Basic residues" evidence="14">
    <location>
        <begin position="703"/>
        <end position="712"/>
    </location>
</feature>
<dbReference type="GO" id="GO:0004857">
    <property type="term" value="F:enzyme inhibitor activity"/>
    <property type="evidence" value="ECO:0007669"/>
    <property type="project" value="TreeGrafter"/>
</dbReference>
<feature type="compositionally biased region" description="Low complexity" evidence="14">
    <location>
        <begin position="564"/>
        <end position="599"/>
    </location>
</feature>
<evidence type="ECO:0000259" key="15">
    <source>
        <dbReference type="Pfam" id="PF15898"/>
    </source>
</evidence>
<evidence type="ECO:0000256" key="9">
    <source>
        <dbReference type="ARBA" id="ARBA00059024"/>
    </source>
</evidence>
<dbReference type="EMBL" id="JALNTZ010000002">
    <property type="protein sequence ID" value="KAJ3660116.1"/>
    <property type="molecule type" value="Genomic_DNA"/>
</dbReference>
<evidence type="ECO:0000256" key="14">
    <source>
        <dbReference type="SAM" id="MobiDB-lite"/>
    </source>
</evidence>
<feature type="repeat" description="ANK" evidence="13">
    <location>
        <begin position="109"/>
        <end position="141"/>
    </location>
</feature>
<protein>
    <recommendedName>
        <fullName evidence="11">Protein phosphatase 1 regulatory subunit 12B</fullName>
    </recommendedName>
    <alternativeName>
        <fullName evidence="12">Myosin phosphatase-targeting subunit 2</fullName>
    </alternativeName>
</protein>
<organism evidence="16 17">
    <name type="scientific">Zophobas morio</name>
    <dbReference type="NCBI Taxonomy" id="2755281"/>
    <lineage>
        <taxon>Eukaryota</taxon>
        <taxon>Metazoa</taxon>
        <taxon>Ecdysozoa</taxon>
        <taxon>Arthropoda</taxon>
        <taxon>Hexapoda</taxon>
        <taxon>Insecta</taxon>
        <taxon>Pterygota</taxon>
        <taxon>Neoptera</taxon>
        <taxon>Endopterygota</taxon>
        <taxon>Coleoptera</taxon>
        <taxon>Polyphaga</taxon>
        <taxon>Cucujiformia</taxon>
        <taxon>Tenebrionidae</taxon>
        <taxon>Zophobas</taxon>
    </lineage>
</organism>
<keyword evidence="3" id="KW-0963">Cytoplasm</keyword>
<dbReference type="FunFam" id="1.25.40.20:FF:000007">
    <property type="entry name" value="Phosphatase 1 regulatory subunit 12A"/>
    <property type="match status" value="1"/>
</dbReference>
<feature type="repeat" description="ANK" evidence="13">
    <location>
        <begin position="203"/>
        <end position="235"/>
    </location>
</feature>
<evidence type="ECO:0000256" key="1">
    <source>
        <dbReference type="ARBA" id="ARBA00004245"/>
    </source>
</evidence>
<dbReference type="Gene3D" id="1.25.40.20">
    <property type="entry name" value="Ankyrin repeat-containing domain"/>
    <property type="match status" value="2"/>
</dbReference>
<evidence type="ECO:0000256" key="10">
    <source>
        <dbReference type="ARBA" id="ARBA00065548"/>
    </source>
</evidence>
<dbReference type="InterPro" id="IPR051226">
    <property type="entry name" value="PP1_Regulatory_Subunit"/>
</dbReference>
<comment type="similarity">
    <text evidence="8">Belongs to the NRARP family.</text>
</comment>
<reference evidence="16" key="1">
    <citation type="journal article" date="2023" name="G3 (Bethesda)">
        <title>Whole genome assemblies of Zophobas morio and Tenebrio molitor.</title>
        <authorList>
            <person name="Kaur S."/>
            <person name="Stinson S.A."/>
            <person name="diCenzo G.C."/>
        </authorList>
    </citation>
    <scope>NUCLEOTIDE SEQUENCE</scope>
    <source>
        <strain evidence="16">QUZm001</strain>
    </source>
</reference>
<gene>
    <name evidence="16" type="ORF">Zmor_004586</name>
</gene>
<dbReference type="GO" id="GO:0005856">
    <property type="term" value="C:cytoskeleton"/>
    <property type="evidence" value="ECO:0007669"/>
    <property type="project" value="UniProtKB-SubCell"/>
</dbReference>
<dbReference type="GO" id="GO:0007165">
    <property type="term" value="P:signal transduction"/>
    <property type="evidence" value="ECO:0007669"/>
    <property type="project" value="InterPro"/>
</dbReference>
<evidence type="ECO:0000256" key="8">
    <source>
        <dbReference type="ARBA" id="ARBA00038386"/>
    </source>
</evidence>
<feature type="compositionally biased region" description="Basic and acidic residues" evidence="14">
    <location>
        <begin position="738"/>
        <end position="753"/>
    </location>
</feature>
<dbReference type="PROSITE" id="PS50297">
    <property type="entry name" value="ANK_REP_REGION"/>
    <property type="match status" value="4"/>
</dbReference>
<dbReference type="PIRSF" id="PIRSF038141">
    <property type="entry name" value="PP1_12ABC_vert"/>
    <property type="match status" value="1"/>
</dbReference>
<dbReference type="GO" id="GO:0005737">
    <property type="term" value="C:cytoplasm"/>
    <property type="evidence" value="ECO:0007669"/>
    <property type="project" value="TreeGrafter"/>
</dbReference>
<feature type="compositionally biased region" description="Low complexity" evidence="14">
    <location>
        <begin position="690"/>
        <end position="702"/>
    </location>
</feature>
<feature type="compositionally biased region" description="Polar residues" evidence="14">
    <location>
        <begin position="633"/>
        <end position="656"/>
    </location>
</feature>
<dbReference type="InterPro" id="IPR002110">
    <property type="entry name" value="Ankyrin_rpt"/>
</dbReference>
<feature type="repeat" description="ANK" evidence="13">
    <location>
        <begin position="76"/>
        <end position="108"/>
    </location>
</feature>
<accession>A0AA38ITK9</accession>
<feature type="compositionally biased region" description="Polar residues" evidence="14">
    <location>
        <begin position="344"/>
        <end position="359"/>
    </location>
</feature>
<evidence type="ECO:0000313" key="16">
    <source>
        <dbReference type="EMBL" id="KAJ3660116.1"/>
    </source>
</evidence>
<evidence type="ECO:0000256" key="11">
    <source>
        <dbReference type="ARBA" id="ARBA00072757"/>
    </source>
</evidence>
<keyword evidence="7" id="KW-0206">Cytoskeleton</keyword>
<dbReference type="InterPro" id="IPR031775">
    <property type="entry name" value="PRKG1_interact"/>
</dbReference>
<feature type="compositionally biased region" description="Low complexity" evidence="14">
    <location>
        <begin position="485"/>
        <end position="504"/>
    </location>
</feature>
<keyword evidence="5" id="KW-0677">Repeat</keyword>
<comment type="subunit">
    <text evidence="10">PP1 comprises a catalytic subunit, PPP1CA, PPP1CB or PPP1CC, and one or several targeting or regulatory subunits. PPP1R12B mediates binding to myosin. Isoform 3 and isoform 4 bind PPP1R12A, but not isoform 1 of PPP1R12B itself. Binds IL16.</text>
</comment>
<feature type="compositionally biased region" description="Basic and acidic residues" evidence="14">
    <location>
        <begin position="328"/>
        <end position="342"/>
    </location>
</feature>
<dbReference type="InterPro" id="IPR036770">
    <property type="entry name" value="Ankyrin_rpt-contain_sf"/>
</dbReference>
<dbReference type="Pfam" id="PF12796">
    <property type="entry name" value="Ank_2"/>
    <property type="match status" value="2"/>
</dbReference>
<dbReference type="Pfam" id="PF15898">
    <property type="entry name" value="PRKG1_interact"/>
    <property type="match status" value="1"/>
</dbReference>
<evidence type="ECO:0000256" key="2">
    <source>
        <dbReference type="ARBA" id="ARBA00022473"/>
    </source>
</evidence>
<feature type="region of interest" description="Disordered" evidence="14">
    <location>
        <begin position="328"/>
        <end position="375"/>
    </location>
</feature>
<proteinExistence type="inferred from homology"/>
<dbReference type="GO" id="GO:0019901">
    <property type="term" value="F:protein kinase binding"/>
    <property type="evidence" value="ECO:0007669"/>
    <property type="project" value="InterPro"/>
</dbReference>
<feature type="compositionally biased region" description="Basic and acidic residues" evidence="14">
    <location>
        <begin position="600"/>
        <end position="632"/>
    </location>
</feature>
<feature type="region of interest" description="Disordered" evidence="14">
    <location>
        <begin position="476"/>
        <end position="771"/>
    </location>
</feature>
<dbReference type="PANTHER" id="PTHR24179:SF21">
    <property type="entry name" value="MYOSIN BINDING SUBUNIT, ISOFORM O"/>
    <property type="match status" value="1"/>
</dbReference>
<dbReference type="GO" id="GO:0019208">
    <property type="term" value="F:phosphatase regulator activity"/>
    <property type="evidence" value="ECO:0007669"/>
    <property type="project" value="InterPro"/>
</dbReference>
<feature type="compositionally biased region" description="Basic and acidic residues" evidence="14">
    <location>
        <begin position="676"/>
        <end position="689"/>
    </location>
</feature>
<dbReference type="AlphaFoldDB" id="A0AA38ITK9"/>
<evidence type="ECO:0000256" key="3">
    <source>
        <dbReference type="ARBA" id="ARBA00022490"/>
    </source>
</evidence>
<evidence type="ECO:0000313" key="17">
    <source>
        <dbReference type="Proteomes" id="UP001168821"/>
    </source>
</evidence>
<evidence type="ECO:0000256" key="13">
    <source>
        <dbReference type="PROSITE-ProRule" id="PRU00023"/>
    </source>
</evidence>
<feature type="domain" description="cGMP-dependent protein kinase interacting" evidence="15">
    <location>
        <begin position="771"/>
        <end position="866"/>
    </location>
</feature>
<dbReference type="Gene3D" id="6.10.250.1820">
    <property type="match status" value="1"/>
</dbReference>
<dbReference type="SUPFAM" id="SSF48403">
    <property type="entry name" value="Ankyrin repeat"/>
    <property type="match status" value="1"/>
</dbReference>
<dbReference type="PANTHER" id="PTHR24179">
    <property type="entry name" value="PROTEIN PHOSPHATASE 1 REGULATORY SUBUNIT 12"/>
    <property type="match status" value="1"/>
</dbReference>
<keyword evidence="2" id="KW-0217">Developmental protein</keyword>
<comment type="function">
    <text evidence="9">Regulates myosin phosphatase activity. Augments Ca(2+) sensitivity of the contractile apparatus.</text>
</comment>
<name>A0AA38ITK9_9CUCU</name>
<feature type="repeat" description="ANK" evidence="13">
    <location>
        <begin position="236"/>
        <end position="268"/>
    </location>
</feature>
<evidence type="ECO:0000256" key="5">
    <source>
        <dbReference type="ARBA" id="ARBA00022737"/>
    </source>
</evidence>
<dbReference type="Proteomes" id="UP001168821">
    <property type="component" value="Unassembled WGS sequence"/>
</dbReference>
<dbReference type="SMART" id="SM00248">
    <property type="entry name" value="ANK"/>
    <property type="match status" value="6"/>
</dbReference>
<sequence length="871" mass="98094">MSLETRSNSALFKRAEQLKRWEDSDTNREPVYPKQTSRKIKFSSGCVFLAACAAGDKEEVLRLLDNGADINTANVDGLTALHQACIDDNSEMVEFLVDHGADVNRGDNEGWTPLHATASCGFLYIAKYLIEKGANVAAVNNDGELPIDIAECQKMEDLLNEEIKKRGIDCEAARNEEKRIMLQDAKEWLSTKSPMVDEPHPKNGATALHVAAAKGYTDVMKLLLQCGADIDSQDFDGWTPLHAAAHWGHKDACQILAENLSDMDAKNYVGQTPFDLADTDMLKFLEDLKDKQNKEDVLNRRQAKKRVELQDRTTETETPSKVKKVEVEVNKEEKEDNIEKKNRVNSLDSISISNKNTEPSRLPPNVPPKQLVDTNSEDNLPAWRKINSRPTKADLPNPLKTTGDISSVEPVNNENDVTIRKANSLQADKEFYSKYEELHARIKAYRNSNDIIIPYSSRPHSDIIPNSYKISQQHYSTKEDNENNTTSVVSTTTTQTKTSPVATSPLSNNQPLRRSFVPPVRDEESETQRKAHAKRVRETRRSTQGVTLEEIKSAEQFVKKKNQPNHNNNNNDQSGANGDSSNGVSVTATITTATPTVITRDTEENSAAHERRPSWRLKIDSSSKFKLEDATKPSETPSTPSFVRRTGVQTNANPRPSSAPVDTAETTITLPLRRPKSQEEKEQDKENDVRNAQATLATQAAIQRRRRPKRRSTGVVSFENMDDMDQDKDPSGGGDYEDNSKVNHEESGNDRSSRSRLGSTSDIRNENGEIDYKKLYEQALSENDQLKEKLKKTDQELRDTKQTLEKLKVVTSKNSLSELEKRERRAMERKLSEMEEELKQLQKLKAENERLKADNRSLTRVITKLTNSPKK</sequence>
<evidence type="ECO:0000256" key="12">
    <source>
        <dbReference type="ARBA" id="ARBA00083252"/>
    </source>
</evidence>
<comment type="subcellular location">
    <subcellularLocation>
        <location evidence="1">Cytoplasm</location>
        <location evidence="1">Cytoskeleton</location>
    </subcellularLocation>
</comment>
<dbReference type="CDD" id="cd21930">
    <property type="entry name" value="IPD_PPP1R12"/>
    <property type="match status" value="1"/>
</dbReference>
<feature type="compositionally biased region" description="Polar residues" evidence="14">
    <location>
        <begin position="399"/>
        <end position="410"/>
    </location>
</feature>
<keyword evidence="4" id="KW-0597">Phosphoprotein</keyword>
<dbReference type="PROSITE" id="PS50088">
    <property type="entry name" value="ANK_REPEAT"/>
    <property type="match status" value="4"/>
</dbReference>
<keyword evidence="17" id="KW-1185">Reference proteome</keyword>
<dbReference type="FunFam" id="1.25.40.20:FF:000004">
    <property type="entry name" value="Phosphatase 1 regulatory subunit 12A"/>
    <property type="match status" value="1"/>
</dbReference>